<evidence type="ECO:0000313" key="2">
    <source>
        <dbReference type="EMBL" id="MBC5580414.1"/>
    </source>
</evidence>
<organism evidence="2 3">
    <name type="scientific">Anaerofilum hominis</name>
    <dbReference type="NCBI Taxonomy" id="2763016"/>
    <lineage>
        <taxon>Bacteria</taxon>
        <taxon>Bacillati</taxon>
        <taxon>Bacillota</taxon>
        <taxon>Clostridia</taxon>
        <taxon>Eubacteriales</taxon>
        <taxon>Oscillospiraceae</taxon>
        <taxon>Anaerofilum</taxon>
    </lineage>
</organism>
<feature type="compositionally biased region" description="Polar residues" evidence="1">
    <location>
        <begin position="83"/>
        <end position="95"/>
    </location>
</feature>
<comment type="caution">
    <text evidence="2">The sequence shown here is derived from an EMBL/GenBank/DDBJ whole genome shotgun (WGS) entry which is preliminary data.</text>
</comment>
<evidence type="ECO:0000256" key="1">
    <source>
        <dbReference type="SAM" id="MobiDB-lite"/>
    </source>
</evidence>
<proteinExistence type="predicted"/>
<feature type="compositionally biased region" description="Basic and acidic residues" evidence="1">
    <location>
        <begin position="36"/>
        <end position="68"/>
    </location>
</feature>
<gene>
    <name evidence="2" type="ORF">H8S23_02735</name>
</gene>
<dbReference type="Proteomes" id="UP000659630">
    <property type="component" value="Unassembled WGS sequence"/>
</dbReference>
<sequence length="139" mass="16075">MEERKTRFENAGRPGFNDDASTLDRFAHHALNNRPNDVHDTGRHEAERRQAQQRKQEAEARAVHDRLRQGNPQDRQCAGRTNCIPSSQRNAQAQAKQQIKGNLYYTQMDVELKDHGRRYTESDETVVSKMISKEEFPLG</sequence>
<keyword evidence="3" id="KW-1185">Reference proteome</keyword>
<evidence type="ECO:0000313" key="3">
    <source>
        <dbReference type="Proteomes" id="UP000659630"/>
    </source>
</evidence>
<dbReference type="RefSeq" id="WP_186886768.1">
    <property type="nucleotide sequence ID" value="NZ_JACONZ010000001.1"/>
</dbReference>
<reference evidence="2" key="1">
    <citation type="submission" date="2020-08" db="EMBL/GenBank/DDBJ databases">
        <title>Genome public.</title>
        <authorList>
            <person name="Liu C."/>
            <person name="Sun Q."/>
        </authorList>
    </citation>
    <scope>NUCLEOTIDE SEQUENCE</scope>
    <source>
        <strain evidence="2">BX8</strain>
    </source>
</reference>
<feature type="compositionally biased region" description="Basic and acidic residues" evidence="1">
    <location>
        <begin position="1"/>
        <end position="10"/>
    </location>
</feature>
<feature type="region of interest" description="Disordered" evidence="1">
    <location>
        <begin position="1"/>
        <end position="95"/>
    </location>
</feature>
<accession>A0A923I5Y9</accession>
<name>A0A923I5Y9_9FIRM</name>
<dbReference type="EMBL" id="JACONZ010000001">
    <property type="protein sequence ID" value="MBC5580414.1"/>
    <property type="molecule type" value="Genomic_DNA"/>
</dbReference>
<protein>
    <submittedName>
        <fullName evidence="2">Uncharacterized protein</fullName>
    </submittedName>
</protein>
<dbReference type="AlphaFoldDB" id="A0A923I5Y9"/>